<dbReference type="InterPro" id="IPR043504">
    <property type="entry name" value="Peptidase_S1_PA_chymotrypsin"/>
</dbReference>
<dbReference type="SUPFAM" id="SSF50494">
    <property type="entry name" value="Trypsin-like serine proteases"/>
    <property type="match status" value="1"/>
</dbReference>
<dbReference type="InterPro" id="IPR001254">
    <property type="entry name" value="Trypsin_dom"/>
</dbReference>
<reference evidence="2" key="1">
    <citation type="submission" date="2020-11" db="EMBL/GenBank/DDBJ databases">
        <authorList>
            <person name="Tran Van P."/>
        </authorList>
    </citation>
    <scope>NUCLEOTIDE SEQUENCE</scope>
</reference>
<feature type="domain" description="Peptidase S1" evidence="1">
    <location>
        <begin position="63"/>
        <end position="106"/>
    </location>
</feature>
<sequence length="135" mass="14490">MRCGAGRLRVAKPLEAEHVAQKKVNANVTLKATAVPTEKNIVGVPEQTHASNAEEEEDTALFGDSAEQGQFPFLAAIFRSTEGPFLCVGSIISKNIVLTSTICLGKKNHPQYSQPGFNPDISVFGRTFDCEGNAL</sequence>
<dbReference type="GO" id="GO:0006508">
    <property type="term" value="P:proteolysis"/>
    <property type="evidence" value="ECO:0007669"/>
    <property type="project" value="InterPro"/>
</dbReference>
<evidence type="ECO:0000259" key="1">
    <source>
        <dbReference type="Pfam" id="PF00089"/>
    </source>
</evidence>
<dbReference type="Gene3D" id="2.40.10.10">
    <property type="entry name" value="Trypsin-like serine proteases"/>
    <property type="match status" value="1"/>
</dbReference>
<organism evidence="2">
    <name type="scientific">Timema bartmani</name>
    <dbReference type="NCBI Taxonomy" id="61472"/>
    <lineage>
        <taxon>Eukaryota</taxon>
        <taxon>Metazoa</taxon>
        <taxon>Ecdysozoa</taxon>
        <taxon>Arthropoda</taxon>
        <taxon>Hexapoda</taxon>
        <taxon>Insecta</taxon>
        <taxon>Pterygota</taxon>
        <taxon>Neoptera</taxon>
        <taxon>Polyneoptera</taxon>
        <taxon>Phasmatodea</taxon>
        <taxon>Timematodea</taxon>
        <taxon>Timematoidea</taxon>
        <taxon>Timematidae</taxon>
        <taxon>Timema</taxon>
    </lineage>
</organism>
<gene>
    <name evidence="2" type="ORF">TBIB3V08_LOCUS7288</name>
</gene>
<name>A0A7R9I2A0_9NEOP</name>
<dbReference type="EMBL" id="OD566971">
    <property type="protein sequence ID" value="CAD7444923.1"/>
    <property type="molecule type" value="Genomic_DNA"/>
</dbReference>
<proteinExistence type="predicted"/>
<accession>A0A7R9I2A0</accession>
<dbReference type="Pfam" id="PF00089">
    <property type="entry name" value="Trypsin"/>
    <property type="match status" value="1"/>
</dbReference>
<dbReference type="InterPro" id="IPR009003">
    <property type="entry name" value="Peptidase_S1_PA"/>
</dbReference>
<protein>
    <recommendedName>
        <fullName evidence="1">Peptidase S1 domain-containing protein</fullName>
    </recommendedName>
</protein>
<dbReference type="GO" id="GO:0004252">
    <property type="term" value="F:serine-type endopeptidase activity"/>
    <property type="evidence" value="ECO:0007669"/>
    <property type="project" value="InterPro"/>
</dbReference>
<evidence type="ECO:0000313" key="2">
    <source>
        <dbReference type="EMBL" id="CAD7444923.1"/>
    </source>
</evidence>
<dbReference type="AlphaFoldDB" id="A0A7R9I2A0"/>